<accession>A0A939HHR5</accession>
<dbReference type="GO" id="GO:0016853">
    <property type="term" value="F:isomerase activity"/>
    <property type="evidence" value="ECO:0007669"/>
    <property type="project" value="UniProtKB-KW"/>
</dbReference>
<gene>
    <name evidence="3" type="ORF">J1902_16155</name>
</gene>
<dbReference type="AlphaFoldDB" id="A0A939HHR5"/>
<evidence type="ECO:0000313" key="4">
    <source>
        <dbReference type="Proteomes" id="UP000664164"/>
    </source>
</evidence>
<keyword evidence="4" id="KW-1185">Reference proteome</keyword>
<comment type="similarity">
    <text evidence="1">Belongs to the N-acylglucosamine 2-epimerase family.</text>
</comment>
<comment type="caution">
    <text evidence="3">The sequence shown here is derived from an EMBL/GenBank/DDBJ whole genome shotgun (WGS) entry which is preliminary data.</text>
</comment>
<dbReference type="Pfam" id="PF07221">
    <property type="entry name" value="GlcNAc_2-epim"/>
    <property type="match status" value="1"/>
</dbReference>
<protein>
    <submittedName>
        <fullName evidence="3">AGE family epimerase/isomerase</fullName>
    </submittedName>
</protein>
<reference evidence="3" key="1">
    <citation type="submission" date="2021-03" db="EMBL/GenBank/DDBJ databases">
        <title>A new species, PO-11, isolated from a karst cave deposit.</title>
        <authorList>
            <person name="Zhaoxiaoyong W."/>
        </authorList>
    </citation>
    <scope>NUCLEOTIDE SEQUENCE</scope>
    <source>
        <strain evidence="3">PO-11</strain>
    </source>
</reference>
<name>A0A939HHR5_9MICC</name>
<dbReference type="RefSeq" id="WP_207617332.1">
    <property type="nucleotide sequence ID" value="NZ_JAFNLL010000047.1"/>
</dbReference>
<evidence type="ECO:0000313" key="3">
    <source>
        <dbReference type="EMBL" id="MBO1269479.1"/>
    </source>
</evidence>
<dbReference type="InterPro" id="IPR008928">
    <property type="entry name" value="6-hairpin_glycosidase_sf"/>
</dbReference>
<proteinExistence type="inferred from homology"/>
<evidence type="ECO:0000256" key="1">
    <source>
        <dbReference type="ARBA" id="ARBA00008558"/>
    </source>
</evidence>
<dbReference type="PANTHER" id="PTHR15108">
    <property type="entry name" value="N-ACYLGLUCOSAMINE-2-EPIMERASE"/>
    <property type="match status" value="1"/>
</dbReference>
<dbReference type="Proteomes" id="UP000664164">
    <property type="component" value="Unassembled WGS sequence"/>
</dbReference>
<dbReference type="SUPFAM" id="SSF48208">
    <property type="entry name" value="Six-hairpin glycosidases"/>
    <property type="match status" value="1"/>
</dbReference>
<dbReference type="InterPro" id="IPR012341">
    <property type="entry name" value="6hp_glycosidase-like_sf"/>
</dbReference>
<keyword evidence="2" id="KW-0413">Isomerase</keyword>
<dbReference type="Gene3D" id="1.50.10.10">
    <property type="match status" value="1"/>
</dbReference>
<dbReference type="EMBL" id="JAFNLL010000047">
    <property type="protein sequence ID" value="MBO1269479.1"/>
    <property type="molecule type" value="Genomic_DNA"/>
</dbReference>
<sequence>MHIHPGPLNRTSHEEVNRLIEFAKAAGVPDGFGFLDRFGKVDKSRSPACFVTARMTYCFSIASLLEVPDVIRYAAHGIACLSGPFWDETFGGYLSSLDGTPSSQRKRAYETCFVALGASTAATAGIPGAEELTAKVSDVLQTRFWSHESGALFESWDREFAKPEPYWGANVNMHGLESMLALYGHTRNTGWRDRALRIAETFINVRARSAKWWLNEHYGQDWTPLPDFNVDNPRDEFHPYGMTIGHLFEWSRLLLELESTFELPPSWLREAASGLYETAVKYGWTVDGREGFVYTVDWDGRPVIRDRPHWVTAEAISAAATWTNLTGNPRYANQLQTWTTYAQSHFVDTEHGSWHHLLDTDNRPSYTMWSGKPDIYHALQAILLPDLPVAESTARAIIAAPNRT</sequence>
<dbReference type="GO" id="GO:0005975">
    <property type="term" value="P:carbohydrate metabolic process"/>
    <property type="evidence" value="ECO:0007669"/>
    <property type="project" value="InterPro"/>
</dbReference>
<evidence type="ECO:0000256" key="2">
    <source>
        <dbReference type="ARBA" id="ARBA00023235"/>
    </source>
</evidence>
<dbReference type="InterPro" id="IPR010819">
    <property type="entry name" value="AGE/CE"/>
</dbReference>
<organism evidence="3 4">
    <name type="scientific">Arthrobacter cavernae</name>
    <dbReference type="NCBI Taxonomy" id="2817681"/>
    <lineage>
        <taxon>Bacteria</taxon>
        <taxon>Bacillati</taxon>
        <taxon>Actinomycetota</taxon>
        <taxon>Actinomycetes</taxon>
        <taxon>Micrococcales</taxon>
        <taxon>Micrococcaceae</taxon>
        <taxon>Arthrobacter</taxon>
    </lineage>
</organism>